<accession>A0ABV0JLI9</accession>
<evidence type="ECO:0000313" key="1">
    <source>
        <dbReference type="EMBL" id="MEP0864296.1"/>
    </source>
</evidence>
<name>A0ABV0JLI9_9CYAN</name>
<sequence>MVIETECGKKLRLIAMTGKRDRAFLTLHPSHQADYNLFSMLTGLTISLKHSRIDV</sequence>
<protein>
    <submittedName>
        <fullName evidence="1">Uncharacterized protein</fullName>
    </submittedName>
</protein>
<dbReference type="EMBL" id="JAMPKK010000011">
    <property type="protein sequence ID" value="MEP0864296.1"/>
    <property type="molecule type" value="Genomic_DNA"/>
</dbReference>
<dbReference type="Proteomes" id="UP001442494">
    <property type="component" value="Unassembled WGS sequence"/>
</dbReference>
<dbReference type="RefSeq" id="WP_190427514.1">
    <property type="nucleotide sequence ID" value="NZ_JAMPKK010000011.1"/>
</dbReference>
<keyword evidence="2" id="KW-1185">Reference proteome</keyword>
<organism evidence="1 2">
    <name type="scientific">Funiculus sociatus GB2-A5</name>
    <dbReference type="NCBI Taxonomy" id="2933946"/>
    <lineage>
        <taxon>Bacteria</taxon>
        <taxon>Bacillati</taxon>
        <taxon>Cyanobacteriota</taxon>
        <taxon>Cyanophyceae</taxon>
        <taxon>Coleofasciculales</taxon>
        <taxon>Coleofasciculaceae</taxon>
        <taxon>Funiculus</taxon>
    </lineage>
</organism>
<reference evidence="1 2" key="1">
    <citation type="submission" date="2022-04" db="EMBL/GenBank/DDBJ databases">
        <title>Positive selection, recombination, and allopatry shape intraspecific diversity of widespread and dominant cyanobacteria.</title>
        <authorList>
            <person name="Wei J."/>
            <person name="Shu W."/>
            <person name="Hu C."/>
        </authorList>
    </citation>
    <scope>NUCLEOTIDE SEQUENCE [LARGE SCALE GENOMIC DNA]</scope>
    <source>
        <strain evidence="1 2">GB2-A5</strain>
    </source>
</reference>
<proteinExistence type="predicted"/>
<gene>
    <name evidence="1" type="ORF">NDI37_07420</name>
</gene>
<evidence type="ECO:0000313" key="2">
    <source>
        <dbReference type="Proteomes" id="UP001442494"/>
    </source>
</evidence>
<comment type="caution">
    <text evidence="1">The sequence shown here is derived from an EMBL/GenBank/DDBJ whole genome shotgun (WGS) entry which is preliminary data.</text>
</comment>